<proteinExistence type="predicted"/>
<dbReference type="InterPro" id="IPR036259">
    <property type="entry name" value="MFS_trans_sf"/>
</dbReference>
<dbReference type="GO" id="GO:0016020">
    <property type="term" value="C:membrane"/>
    <property type="evidence" value="ECO:0007669"/>
    <property type="project" value="UniProtKB-SubCell"/>
</dbReference>
<evidence type="ECO:0000259" key="7">
    <source>
        <dbReference type="PROSITE" id="PS50850"/>
    </source>
</evidence>
<dbReference type="InterPro" id="IPR011701">
    <property type="entry name" value="MFS"/>
</dbReference>
<keyword evidence="2 6" id="KW-0812">Transmembrane</keyword>
<feature type="region of interest" description="Disordered" evidence="5">
    <location>
        <begin position="1"/>
        <end position="45"/>
    </location>
</feature>
<dbReference type="InterPro" id="IPR005829">
    <property type="entry name" value="Sugar_transporter_CS"/>
</dbReference>
<dbReference type="STRING" id="1441469.A0A225B318"/>
<dbReference type="OrthoDB" id="6770063at2759"/>
<evidence type="ECO:0000313" key="9">
    <source>
        <dbReference type="Proteomes" id="UP000214365"/>
    </source>
</evidence>
<dbReference type="PANTHER" id="PTHR23502">
    <property type="entry name" value="MAJOR FACILITATOR SUPERFAMILY"/>
    <property type="match status" value="1"/>
</dbReference>
<dbReference type="PROSITE" id="PS50850">
    <property type="entry name" value="MFS"/>
    <property type="match status" value="1"/>
</dbReference>
<dbReference type="Pfam" id="PF07690">
    <property type="entry name" value="MFS_1"/>
    <property type="match status" value="1"/>
</dbReference>
<comment type="subcellular location">
    <subcellularLocation>
        <location evidence="1">Membrane</location>
        <topology evidence="1">Multi-pass membrane protein</topology>
    </subcellularLocation>
</comment>
<dbReference type="GO" id="GO:0140115">
    <property type="term" value="P:export across plasma membrane"/>
    <property type="evidence" value="ECO:0007669"/>
    <property type="project" value="UniProtKB-ARBA"/>
</dbReference>
<feature type="transmembrane region" description="Helical" evidence="6">
    <location>
        <begin position="284"/>
        <end position="311"/>
    </location>
</feature>
<dbReference type="AlphaFoldDB" id="A0A225B318"/>
<feature type="transmembrane region" description="Helical" evidence="6">
    <location>
        <begin position="211"/>
        <end position="233"/>
    </location>
</feature>
<evidence type="ECO:0000256" key="3">
    <source>
        <dbReference type="ARBA" id="ARBA00022989"/>
    </source>
</evidence>
<evidence type="ECO:0000256" key="1">
    <source>
        <dbReference type="ARBA" id="ARBA00004141"/>
    </source>
</evidence>
<feature type="transmembrane region" description="Helical" evidence="6">
    <location>
        <begin position="395"/>
        <end position="423"/>
    </location>
</feature>
<organism evidence="8 9">
    <name type="scientific">Talaromyces atroroseus</name>
    <dbReference type="NCBI Taxonomy" id="1441469"/>
    <lineage>
        <taxon>Eukaryota</taxon>
        <taxon>Fungi</taxon>
        <taxon>Dikarya</taxon>
        <taxon>Ascomycota</taxon>
        <taxon>Pezizomycotina</taxon>
        <taxon>Eurotiomycetes</taxon>
        <taxon>Eurotiomycetidae</taxon>
        <taxon>Eurotiales</taxon>
        <taxon>Trichocomaceae</taxon>
        <taxon>Talaromyces</taxon>
        <taxon>Talaromyces sect. Trachyspermi</taxon>
    </lineage>
</organism>
<dbReference type="Gene3D" id="1.20.1250.20">
    <property type="entry name" value="MFS general substrate transporter like domains"/>
    <property type="match status" value="1"/>
</dbReference>
<feature type="transmembrane region" description="Helical" evidence="6">
    <location>
        <begin position="93"/>
        <end position="113"/>
    </location>
</feature>
<feature type="domain" description="Major facilitator superfamily (MFS) profile" evidence="7">
    <location>
        <begin position="59"/>
        <end position="489"/>
    </location>
</feature>
<evidence type="ECO:0000256" key="4">
    <source>
        <dbReference type="ARBA" id="ARBA00023136"/>
    </source>
</evidence>
<feature type="transmembrane region" description="Helical" evidence="6">
    <location>
        <begin position="150"/>
        <end position="172"/>
    </location>
</feature>
<keyword evidence="4 6" id="KW-0472">Membrane</keyword>
<feature type="transmembrane region" description="Helical" evidence="6">
    <location>
        <begin position="59"/>
        <end position="81"/>
    </location>
</feature>
<sequence length="496" mass="53602">MGYRSPRVDADKAALGDAEKGNNSTVQPVGPDGPVAAAWDGPDDPRDPYNWTKTRKISIALVISLSQLVCLMTTSIVAPALPQIATDLHLGESKAQIAFSIFVLGQAFGPFVIAPLSEVFGRKPVWITFNLFYIFWNSLCPVGKSQAVLIIGRLLSGAGGSCGVILSGPIMADMFHQKDRGKSLAIASMFPYLGPALGPIVGGIVSQYVSWPWLFWVMSIFDAVVVAFGVVIVKETCKPVLLRRKTGHDKGGNAIDLSPSEDGLLSRMRARLQRPLLLLGTRPIIQITALVIGLGFGIYILVLSFFATLFVDQYHQSTTDSSLQYIAIALGSTLATQAGGQLMDAIFARLRDRLPEGSALRETPPPEFRVPIMVIGALLSPIGLFWLGWSVQARAPWIMVDIGATIFVAGTFLASQAASAYLLDEFTVEAASATAAARMLSNLMGFTFPLFAPNLYDRLGYGWGNSLLAFVWIALVVPIPAILWYRGDRIRAIGRK</sequence>
<accession>A0A225B318</accession>
<feature type="transmembrane region" description="Helical" evidence="6">
    <location>
        <begin position="462"/>
        <end position="485"/>
    </location>
</feature>
<keyword evidence="9" id="KW-1185">Reference proteome</keyword>
<dbReference type="GO" id="GO:0022857">
    <property type="term" value="F:transmembrane transporter activity"/>
    <property type="evidence" value="ECO:0007669"/>
    <property type="project" value="InterPro"/>
</dbReference>
<reference evidence="8 9" key="1">
    <citation type="submission" date="2015-06" db="EMBL/GenBank/DDBJ databases">
        <title>Talaromyces atroroseus IBT 11181 draft genome.</title>
        <authorList>
            <person name="Rasmussen K.B."/>
            <person name="Rasmussen S."/>
            <person name="Petersen B."/>
            <person name="Sicheritz-Ponten T."/>
            <person name="Mortensen U.H."/>
            <person name="Thrane U."/>
        </authorList>
    </citation>
    <scope>NUCLEOTIDE SEQUENCE [LARGE SCALE GENOMIC DNA]</scope>
    <source>
        <strain evidence="8 9">IBT 11181</strain>
    </source>
</reference>
<evidence type="ECO:0000256" key="6">
    <source>
        <dbReference type="SAM" id="Phobius"/>
    </source>
</evidence>
<feature type="transmembrane region" description="Helical" evidence="6">
    <location>
        <begin position="125"/>
        <end position="144"/>
    </location>
</feature>
<name>A0A225B318_TALAT</name>
<dbReference type="PROSITE" id="PS00216">
    <property type="entry name" value="SUGAR_TRANSPORT_1"/>
    <property type="match status" value="1"/>
</dbReference>
<dbReference type="GO" id="GO:0042908">
    <property type="term" value="P:xenobiotic transport"/>
    <property type="evidence" value="ECO:0007669"/>
    <property type="project" value="UniProtKB-ARBA"/>
</dbReference>
<feature type="transmembrane region" description="Helical" evidence="6">
    <location>
        <begin position="184"/>
        <end position="205"/>
    </location>
</feature>
<dbReference type="RefSeq" id="XP_020120368.1">
    <property type="nucleotide sequence ID" value="XM_020266864.1"/>
</dbReference>
<gene>
    <name evidence="8" type="ORF">UA08_04578</name>
</gene>
<dbReference type="EMBL" id="LFMY01000006">
    <property type="protein sequence ID" value="OKL60247.1"/>
    <property type="molecule type" value="Genomic_DNA"/>
</dbReference>
<protein>
    <recommendedName>
        <fullName evidence="7">Major facilitator superfamily (MFS) profile domain-containing protein</fullName>
    </recommendedName>
</protein>
<dbReference type="SUPFAM" id="SSF103473">
    <property type="entry name" value="MFS general substrate transporter"/>
    <property type="match status" value="1"/>
</dbReference>
<comment type="caution">
    <text evidence="8">The sequence shown here is derived from an EMBL/GenBank/DDBJ whole genome shotgun (WGS) entry which is preliminary data.</text>
</comment>
<feature type="compositionally biased region" description="Basic and acidic residues" evidence="5">
    <location>
        <begin position="1"/>
        <end position="20"/>
    </location>
</feature>
<evidence type="ECO:0000256" key="5">
    <source>
        <dbReference type="SAM" id="MobiDB-lite"/>
    </source>
</evidence>
<dbReference type="Proteomes" id="UP000214365">
    <property type="component" value="Unassembled WGS sequence"/>
</dbReference>
<evidence type="ECO:0000256" key="2">
    <source>
        <dbReference type="ARBA" id="ARBA00022692"/>
    </source>
</evidence>
<dbReference type="GeneID" id="31004333"/>
<dbReference type="PANTHER" id="PTHR23502:SF60">
    <property type="entry name" value="MAJOR FACILITATOR SUPERFAMILY (MFS) PROFILE DOMAIN-CONTAINING PROTEIN-RELATED"/>
    <property type="match status" value="1"/>
</dbReference>
<keyword evidence="3 6" id="KW-1133">Transmembrane helix</keyword>
<dbReference type="InterPro" id="IPR020846">
    <property type="entry name" value="MFS_dom"/>
</dbReference>
<evidence type="ECO:0000313" key="8">
    <source>
        <dbReference type="EMBL" id="OKL60247.1"/>
    </source>
</evidence>
<feature type="transmembrane region" description="Helical" evidence="6">
    <location>
        <begin position="368"/>
        <end position="389"/>
    </location>
</feature>